<evidence type="ECO:0000313" key="1">
    <source>
        <dbReference type="EMBL" id="KAL1613266.1"/>
    </source>
</evidence>
<proteinExistence type="predicted"/>
<comment type="caution">
    <text evidence="1">The sequence shown here is derived from an EMBL/GenBank/DDBJ whole genome shotgun (WGS) entry which is preliminary data.</text>
</comment>
<sequence length="176" mass="20299">MAPSYEDERMRARRIRDAASAKLRASILKHLSQELVDMIAEYLVVEVAAVHSQEIFSSVRFTKENKYRLNLRKDIYVRYREIEGVSYVQGLSNTNIGGKGLRIYKARRREKIKGLWVAFDHLGVRRIDYKKHPVEISLGAGTLPYWKEIRPDTDEKTLVCIHDVRSSPLSICPPLG</sequence>
<name>A0ABR3S992_9PLEO</name>
<keyword evidence="2" id="KW-1185">Reference proteome</keyword>
<dbReference type="EMBL" id="JAKJXO020000001">
    <property type="protein sequence ID" value="KAL1613266.1"/>
    <property type="molecule type" value="Genomic_DNA"/>
</dbReference>
<evidence type="ECO:0000313" key="2">
    <source>
        <dbReference type="Proteomes" id="UP001521785"/>
    </source>
</evidence>
<reference evidence="1 2" key="1">
    <citation type="submission" date="2024-02" db="EMBL/GenBank/DDBJ databases">
        <title>De novo assembly and annotation of 12 fungi associated with fruit tree decline syndrome in Ontario, Canada.</title>
        <authorList>
            <person name="Sulman M."/>
            <person name="Ellouze W."/>
            <person name="Ilyukhin E."/>
        </authorList>
    </citation>
    <scope>NUCLEOTIDE SEQUENCE [LARGE SCALE GENOMIC DNA]</scope>
    <source>
        <strain evidence="1 2">M42-189</strain>
    </source>
</reference>
<dbReference type="Proteomes" id="UP001521785">
    <property type="component" value="Unassembled WGS sequence"/>
</dbReference>
<gene>
    <name evidence="1" type="ORF">SLS60_001498</name>
</gene>
<protein>
    <submittedName>
        <fullName evidence="1">Uncharacterized protein</fullName>
    </submittedName>
</protein>
<accession>A0ABR3S992</accession>
<organism evidence="1 2">
    <name type="scientific">Paraconiothyrium brasiliense</name>
    <dbReference type="NCBI Taxonomy" id="300254"/>
    <lineage>
        <taxon>Eukaryota</taxon>
        <taxon>Fungi</taxon>
        <taxon>Dikarya</taxon>
        <taxon>Ascomycota</taxon>
        <taxon>Pezizomycotina</taxon>
        <taxon>Dothideomycetes</taxon>
        <taxon>Pleosporomycetidae</taxon>
        <taxon>Pleosporales</taxon>
        <taxon>Massarineae</taxon>
        <taxon>Didymosphaeriaceae</taxon>
        <taxon>Paraconiothyrium</taxon>
    </lineage>
</organism>